<evidence type="ECO:0000313" key="2">
    <source>
        <dbReference type="Proteomes" id="UP000770717"/>
    </source>
</evidence>
<reference evidence="1" key="1">
    <citation type="thesis" date="2020" institute="ProQuest LLC" country="789 East Eisenhower Parkway, Ann Arbor, MI, USA">
        <title>Comparative Genomics and Chromosome Evolution.</title>
        <authorList>
            <person name="Mudd A.B."/>
        </authorList>
    </citation>
    <scope>NUCLEOTIDE SEQUENCE</scope>
    <source>
        <strain evidence="1">HN-11 Male</strain>
        <tissue evidence="1">Kidney and liver</tissue>
    </source>
</reference>
<protein>
    <submittedName>
        <fullName evidence="1">Uncharacterized protein</fullName>
    </submittedName>
</protein>
<accession>A0A8J6B9D2</accession>
<organism evidence="1 2">
    <name type="scientific">Eleutherodactylus coqui</name>
    <name type="common">Puerto Rican coqui</name>
    <dbReference type="NCBI Taxonomy" id="57060"/>
    <lineage>
        <taxon>Eukaryota</taxon>
        <taxon>Metazoa</taxon>
        <taxon>Chordata</taxon>
        <taxon>Craniata</taxon>
        <taxon>Vertebrata</taxon>
        <taxon>Euteleostomi</taxon>
        <taxon>Amphibia</taxon>
        <taxon>Batrachia</taxon>
        <taxon>Anura</taxon>
        <taxon>Neobatrachia</taxon>
        <taxon>Hyloidea</taxon>
        <taxon>Eleutherodactylidae</taxon>
        <taxon>Eleutherodactylinae</taxon>
        <taxon>Eleutherodactylus</taxon>
        <taxon>Eleutherodactylus</taxon>
    </lineage>
</organism>
<sequence>MVRMDRIEEVRPHSPTTPALVLYSPSLSSGMKRSQAFFTTSSSSGGLLRRTWMTRRSWRGRWSPGGHTVPFSAEALQERLAPVSSSISSFIS</sequence>
<gene>
    <name evidence="1" type="ORF">GDO78_020006</name>
</gene>
<proteinExistence type="predicted"/>
<dbReference type="AlphaFoldDB" id="A0A8J6B9D2"/>
<name>A0A8J6B9D2_ELECQ</name>
<dbReference type="EMBL" id="WNTK01044996">
    <property type="protein sequence ID" value="KAG9460714.1"/>
    <property type="molecule type" value="Genomic_DNA"/>
</dbReference>
<evidence type="ECO:0000313" key="1">
    <source>
        <dbReference type="EMBL" id="KAG9460714.1"/>
    </source>
</evidence>
<comment type="caution">
    <text evidence="1">The sequence shown here is derived from an EMBL/GenBank/DDBJ whole genome shotgun (WGS) entry which is preliminary data.</text>
</comment>
<dbReference type="Proteomes" id="UP000770717">
    <property type="component" value="Unassembled WGS sequence"/>
</dbReference>
<keyword evidence="2" id="KW-1185">Reference proteome</keyword>